<dbReference type="AlphaFoldDB" id="A0A098S6H9"/>
<organism evidence="11 12">
    <name type="scientific">Phaeodactylibacter xiamenensis</name>
    <dbReference type="NCBI Taxonomy" id="1524460"/>
    <lineage>
        <taxon>Bacteria</taxon>
        <taxon>Pseudomonadati</taxon>
        <taxon>Bacteroidota</taxon>
        <taxon>Saprospiria</taxon>
        <taxon>Saprospirales</taxon>
        <taxon>Haliscomenobacteraceae</taxon>
        <taxon>Phaeodactylibacter</taxon>
    </lineage>
</organism>
<dbReference type="NCBIfam" id="TIGR02191">
    <property type="entry name" value="RNaseIII"/>
    <property type="match status" value="1"/>
</dbReference>
<keyword evidence="7 8" id="KW-0694">RNA-binding</keyword>
<feature type="binding site" evidence="8">
    <location>
        <position position="131"/>
    </location>
    <ligand>
        <name>Mg(2+)</name>
        <dbReference type="ChEBI" id="CHEBI:18420"/>
    </ligand>
</feature>
<keyword evidence="4 8" id="KW-0540">Nuclease</keyword>
<evidence type="ECO:0000313" key="12">
    <source>
        <dbReference type="Proteomes" id="UP000029736"/>
    </source>
</evidence>
<dbReference type="PANTHER" id="PTHR11207">
    <property type="entry name" value="RIBONUCLEASE III"/>
    <property type="match status" value="1"/>
</dbReference>
<feature type="active site" evidence="8">
    <location>
        <position position="131"/>
    </location>
</feature>
<evidence type="ECO:0000259" key="10">
    <source>
        <dbReference type="PROSITE" id="PS50142"/>
    </source>
</evidence>
<comment type="subunit">
    <text evidence="8">Homodimer.</text>
</comment>
<keyword evidence="8" id="KW-0698">rRNA processing</keyword>
<reference evidence="11 12" key="1">
    <citation type="journal article" date="2014" name="Int. J. Syst. Evol. Microbiol.">
        <title>Phaeodactylibacter xiamenensis gen. nov., sp. nov., a member of the family Saprospiraceae isolated from the marine alga Phaeodactylum tricornutum.</title>
        <authorList>
            <person name="Chen Z.Jr."/>
            <person name="Lei X."/>
            <person name="Lai Q."/>
            <person name="Li Y."/>
            <person name="Zhang B."/>
            <person name="Zhang J."/>
            <person name="Zhang H."/>
            <person name="Yang L."/>
            <person name="Zheng W."/>
            <person name="Tian Y."/>
            <person name="Yu Z."/>
            <person name="Xu H.Jr."/>
            <person name="Zheng T."/>
        </authorList>
    </citation>
    <scope>NUCLEOTIDE SEQUENCE [LARGE SCALE GENOMIC DNA]</scope>
    <source>
        <strain evidence="11 12">KD52</strain>
    </source>
</reference>
<dbReference type="PROSITE" id="PS50137">
    <property type="entry name" value="DS_RBD"/>
    <property type="match status" value="1"/>
</dbReference>
<keyword evidence="6 8" id="KW-0378">Hydrolase</keyword>
<evidence type="ECO:0000313" key="11">
    <source>
        <dbReference type="EMBL" id="KGE87750.1"/>
    </source>
</evidence>
<dbReference type="EC" id="3.1.26.3" evidence="8"/>
<name>A0A098S6H9_9BACT</name>
<comment type="similarity">
    <text evidence="2">Belongs to the ribonuclease III family.</text>
</comment>
<dbReference type="GO" id="GO:0008033">
    <property type="term" value="P:tRNA processing"/>
    <property type="evidence" value="ECO:0007669"/>
    <property type="project" value="UniProtKB-KW"/>
</dbReference>
<feature type="binding site" evidence="8">
    <location>
        <position position="128"/>
    </location>
    <ligand>
        <name>Mg(2+)</name>
        <dbReference type="ChEBI" id="CHEBI:18420"/>
    </ligand>
</feature>
<accession>A0A098S6H9</accession>
<keyword evidence="8" id="KW-0819">tRNA processing</keyword>
<dbReference type="Pfam" id="PF14622">
    <property type="entry name" value="Ribonucleas_3_3"/>
    <property type="match status" value="1"/>
</dbReference>
<dbReference type="InterPro" id="IPR000999">
    <property type="entry name" value="RNase_III_dom"/>
</dbReference>
<dbReference type="Proteomes" id="UP000029736">
    <property type="component" value="Unassembled WGS sequence"/>
</dbReference>
<comment type="caution">
    <text evidence="11">The sequence shown here is derived from an EMBL/GenBank/DDBJ whole genome shotgun (WGS) entry which is preliminary data.</text>
</comment>
<dbReference type="PANTHER" id="PTHR11207:SF0">
    <property type="entry name" value="RIBONUCLEASE 3"/>
    <property type="match status" value="1"/>
</dbReference>
<comment type="catalytic activity">
    <reaction evidence="1 8">
        <text>Endonucleolytic cleavage to 5'-phosphomonoester.</text>
        <dbReference type="EC" id="3.1.26.3"/>
    </reaction>
</comment>
<dbReference type="InterPro" id="IPR036389">
    <property type="entry name" value="RNase_III_sf"/>
</dbReference>
<evidence type="ECO:0000256" key="4">
    <source>
        <dbReference type="ARBA" id="ARBA00022722"/>
    </source>
</evidence>
<dbReference type="EMBL" id="JPOS01000033">
    <property type="protein sequence ID" value="KGE87750.1"/>
    <property type="molecule type" value="Genomic_DNA"/>
</dbReference>
<gene>
    <name evidence="8" type="primary">rnc</name>
    <name evidence="11" type="ORF">IX84_13320</name>
</gene>
<dbReference type="CDD" id="cd00593">
    <property type="entry name" value="RIBOc"/>
    <property type="match status" value="1"/>
</dbReference>
<dbReference type="GO" id="GO:0010468">
    <property type="term" value="P:regulation of gene expression"/>
    <property type="evidence" value="ECO:0007669"/>
    <property type="project" value="TreeGrafter"/>
</dbReference>
<evidence type="ECO:0000256" key="5">
    <source>
        <dbReference type="ARBA" id="ARBA00022759"/>
    </source>
</evidence>
<keyword evidence="8" id="KW-0460">Magnesium</keyword>
<dbReference type="GO" id="GO:0005737">
    <property type="term" value="C:cytoplasm"/>
    <property type="evidence" value="ECO:0007669"/>
    <property type="project" value="UniProtKB-SubCell"/>
</dbReference>
<dbReference type="InterPro" id="IPR014720">
    <property type="entry name" value="dsRBD_dom"/>
</dbReference>
<keyword evidence="8" id="KW-0963">Cytoplasm</keyword>
<dbReference type="GO" id="GO:0004525">
    <property type="term" value="F:ribonuclease III activity"/>
    <property type="evidence" value="ECO:0007669"/>
    <property type="project" value="UniProtKB-UniRule"/>
</dbReference>
<dbReference type="SUPFAM" id="SSF54768">
    <property type="entry name" value="dsRNA-binding domain-like"/>
    <property type="match status" value="1"/>
</dbReference>
<dbReference type="STRING" id="1524460.IX84_13320"/>
<keyword evidence="8" id="KW-0699">rRNA-binding</keyword>
<evidence type="ECO:0000256" key="2">
    <source>
        <dbReference type="ARBA" id="ARBA00010183"/>
    </source>
</evidence>
<evidence type="ECO:0000256" key="3">
    <source>
        <dbReference type="ARBA" id="ARBA00022664"/>
    </source>
</evidence>
<evidence type="ECO:0000256" key="1">
    <source>
        <dbReference type="ARBA" id="ARBA00000109"/>
    </source>
</evidence>
<feature type="domain" description="DRBM" evidence="9">
    <location>
        <begin position="170"/>
        <end position="238"/>
    </location>
</feature>
<feature type="domain" description="RNase III" evidence="10">
    <location>
        <begin position="19"/>
        <end position="142"/>
    </location>
</feature>
<evidence type="ECO:0000256" key="6">
    <source>
        <dbReference type="ARBA" id="ARBA00022801"/>
    </source>
</evidence>
<comment type="function">
    <text evidence="8">Digests double-stranded RNA. Involved in the processing of primary rRNA transcript to yield the immediate precursors to the large and small rRNAs (23S and 16S). Processes some mRNAs, and tRNAs when they are encoded in the rRNA operon. Processes pre-crRNA and tracrRNA of type II CRISPR loci if present in the organism.</text>
</comment>
<dbReference type="Pfam" id="PF00035">
    <property type="entry name" value="dsrm"/>
    <property type="match status" value="1"/>
</dbReference>
<comment type="cofactor">
    <cofactor evidence="8">
        <name>Mg(2+)</name>
        <dbReference type="ChEBI" id="CHEBI:18420"/>
    </cofactor>
</comment>
<dbReference type="SUPFAM" id="SSF69065">
    <property type="entry name" value="RNase III domain-like"/>
    <property type="match status" value="1"/>
</dbReference>
<comment type="subcellular location">
    <subcellularLocation>
        <location evidence="8">Cytoplasm</location>
    </subcellularLocation>
</comment>
<dbReference type="HAMAP" id="MF_00104">
    <property type="entry name" value="RNase_III"/>
    <property type="match status" value="1"/>
</dbReference>
<keyword evidence="8" id="KW-0479">Metal-binding</keyword>
<dbReference type="GO" id="GO:0019843">
    <property type="term" value="F:rRNA binding"/>
    <property type="evidence" value="ECO:0007669"/>
    <property type="project" value="UniProtKB-KW"/>
</dbReference>
<dbReference type="PROSITE" id="PS50142">
    <property type="entry name" value="RNASE_3_2"/>
    <property type="match status" value="1"/>
</dbReference>
<feature type="binding site" evidence="8">
    <location>
        <position position="60"/>
    </location>
    <ligand>
        <name>Mg(2+)</name>
        <dbReference type="ChEBI" id="CHEBI:18420"/>
    </ligand>
</feature>
<dbReference type="SMART" id="SM00535">
    <property type="entry name" value="RIBOc"/>
    <property type="match status" value="1"/>
</dbReference>
<evidence type="ECO:0000256" key="8">
    <source>
        <dbReference type="HAMAP-Rule" id="MF_00104"/>
    </source>
</evidence>
<keyword evidence="3 8" id="KW-0507">mRNA processing</keyword>
<dbReference type="GO" id="GO:0006364">
    <property type="term" value="P:rRNA processing"/>
    <property type="evidence" value="ECO:0007669"/>
    <property type="project" value="UniProtKB-UniRule"/>
</dbReference>
<feature type="active site" evidence="8">
    <location>
        <position position="64"/>
    </location>
</feature>
<proteinExistence type="inferred from homology"/>
<keyword evidence="5 8" id="KW-0255">Endonuclease</keyword>
<dbReference type="InterPro" id="IPR011907">
    <property type="entry name" value="RNase_III"/>
</dbReference>
<evidence type="ECO:0000256" key="7">
    <source>
        <dbReference type="ARBA" id="ARBA00022884"/>
    </source>
</evidence>
<protein>
    <recommendedName>
        <fullName evidence="8">Ribonuclease 3</fullName>
        <ecNumber evidence="8">3.1.26.3</ecNumber>
    </recommendedName>
    <alternativeName>
        <fullName evidence="8">Ribonuclease III</fullName>
        <shortName evidence="8">RNase III</shortName>
    </alternativeName>
</protein>
<dbReference type="GO" id="GO:0003725">
    <property type="term" value="F:double-stranded RNA binding"/>
    <property type="evidence" value="ECO:0007669"/>
    <property type="project" value="TreeGrafter"/>
</dbReference>
<dbReference type="Gene3D" id="3.30.160.20">
    <property type="match status" value="1"/>
</dbReference>
<sequence length="243" mass="28042">MRLVFRFYNHFLSEDKELARRLRQLIGFTPANMAIFRLAFSHKSSSSEKPYAVQNNERLEYLGDAVLGTIVAEYLFKKYPNSDEGFLTKMRSKIVKRKSLNLIGDKMGLDMLLSEYNQTRLSRSMLGNAVEALVGAVYLEKGYKGTKRFVVNKILRNYVDVHELETVDDNYKSQLLEWCQKNGQTVTYKLLARYKFEKRDRFKVAVMVNGKKIATADDFNKKSAEQTASEKAMHSMGILDTED</sequence>
<dbReference type="PROSITE" id="PS00517">
    <property type="entry name" value="RNASE_3_1"/>
    <property type="match status" value="1"/>
</dbReference>
<evidence type="ECO:0000259" key="9">
    <source>
        <dbReference type="PROSITE" id="PS50137"/>
    </source>
</evidence>
<dbReference type="GO" id="GO:0006397">
    <property type="term" value="P:mRNA processing"/>
    <property type="evidence" value="ECO:0007669"/>
    <property type="project" value="UniProtKB-UniRule"/>
</dbReference>
<dbReference type="CDD" id="cd10845">
    <property type="entry name" value="DSRM_RNAse_III_family"/>
    <property type="match status" value="1"/>
</dbReference>
<dbReference type="SMART" id="SM00358">
    <property type="entry name" value="DSRM"/>
    <property type="match status" value="1"/>
</dbReference>
<dbReference type="Gene3D" id="1.10.1520.10">
    <property type="entry name" value="Ribonuclease III domain"/>
    <property type="match status" value="1"/>
</dbReference>
<keyword evidence="12" id="KW-1185">Reference proteome</keyword>
<dbReference type="GO" id="GO:0046872">
    <property type="term" value="F:metal ion binding"/>
    <property type="evidence" value="ECO:0007669"/>
    <property type="project" value="UniProtKB-KW"/>
</dbReference>